<dbReference type="RefSeq" id="WP_193114104.1">
    <property type="nucleotide sequence ID" value="NZ_CP041165.1"/>
</dbReference>
<accession>A0A7M1ATE0</accession>
<dbReference type="InterPro" id="IPR051099">
    <property type="entry name" value="AGR/TXD"/>
</dbReference>
<dbReference type="Proteomes" id="UP000593910">
    <property type="component" value="Chromosome"/>
</dbReference>
<feature type="domain" description="Spermatogenesis-associated protein 20-like TRX" evidence="3">
    <location>
        <begin position="17"/>
        <end position="78"/>
    </location>
</feature>
<evidence type="ECO:0000256" key="1">
    <source>
        <dbReference type="ARBA" id="ARBA00022729"/>
    </source>
</evidence>
<dbReference type="InterPro" id="IPR036249">
    <property type="entry name" value="Thioredoxin-like_sf"/>
</dbReference>
<dbReference type="InterPro" id="IPR004879">
    <property type="entry name" value="Ssp411-like_TRX"/>
</dbReference>
<evidence type="ECO:0000259" key="3">
    <source>
        <dbReference type="Pfam" id="PF03190"/>
    </source>
</evidence>
<dbReference type="PANTHER" id="PTHR15337:SF11">
    <property type="entry name" value="THIOREDOXIN DOMAIN-CONTAINING PROTEIN"/>
    <property type="match status" value="1"/>
</dbReference>
<dbReference type="KEGG" id="smax:FJR03_02555"/>
<evidence type="ECO:0000256" key="2">
    <source>
        <dbReference type="SAM" id="SignalP"/>
    </source>
</evidence>
<proteinExistence type="predicted"/>
<dbReference type="Gene3D" id="3.40.30.10">
    <property type="entry name" value="Glutaredoxin"/>
    <property type="match status" value="1"/>
</dbReference>
<gene>
    <name evidence="4" type="ORF">FJR03_02555</name>
</gene>
<name>A0A7M1ATE0_9BACT</name>
<organism evidence="4 5">
    <name type="scientific">Sulfurimonas marina</name>
    <dbReference type="NCBI Taxonomy" id="2590551"/>
    <lineage>
        <taxon>Bacteria</taxon>
        <taxon>Pseudomonadati</taxon>
        <taxon>Campylobacterota</taxon>
        <taxon>Epsilonproteobacteria</taxon>
        <taxon>Campylobacterales</taxon>
        <taxon>Sulfurimonadaceae</taxon>
        <taxon>Sulfurimonas</taxon>
    </lineage>
</organism>
<keyword evidence="5" id="KW-1185">Reference proteome</keyword>
<evidence type="ECO:0000313" key="4">
    <source>
        <dbReference type="EMBL" id="QOP40681.1"/>
    </source>
</evidence>
<feature type="chain" id="PRO_5032859325" evidence="2">
    <location>
        <begin position="18"/>
        <end position="136"/>
    </location>
</feature>
<sequence length="136" mass="15661">MKKLLIIMMLLSGSLFANEIHWAKDFTSGIKTAKKENKPVLFVFSRHSCKYCVILEKTTFSNNQVIDTLNKDFVSIIAYSDEGDRFPQELWRPGTPTLWFLDENGQPMYQPLMGAVGEEYFIEALKVVKKAFDTKK</sequence>
<feature type="signal peptide" evidence="2">
    <location>
        <begin position="1"/>
        <end position="17"/>
    </location>
</feature>
<dbReference type="PANTHER" id="PTHR15337">
    <property type="entry name" value="ANTERIOR GRADIENT PROTEIN-RELATED"/>
    <property type="match status" value="1"/>
</dbReference>
<dbReference type="Pfam" id="PF03190">
    <property type="entry name" value="Thioredox_DsbH"/>
    <property type="match status" value="1"/>
</dbReference>
<evidence type="ECO:0000313" key="5">
    <source>
        <dbReference type="Proteomes" id="UP000593910"/>
    </source>
</evidence>
<keyword evidence="1 2" id="KW-0732">Signal</keyword>
<dbReference type="EMBL" id="CP041165">
    <property type="protein sequence ID" value="QOP40681.1"/>
    <property type="molecule type" value="Genomic_DNA"/>
</dbReference>
<dbReference type="AlphaFoldDB" id="A0A7M1ATE0"/>
<reference evidence="4 5" key="1">
    <citation type="submission" date="2019-06" db="EMBL/GenBank/DDBJ databases">
        <title>Sulfurimonas gotlandica sp. nov., a chemoautotrophic and psychrotolerant epsilonproteobacterium isolated from a pelagic redoxcline, and an emended description of the genus Sulfurimonas.</title>
        <authorList>
            <person name="Wang S."/>
            <person name="Jiang L."/>
            <person name="Shao Z."/>
        </authorList>
    </citation>
    <scope>NUCLEOTIDE SEQUENCE [LARGE SCALE GENOMIC DNA]</scope>
    <source>
        <strain evidence="4 5">B2</strain>
    </source>
</reference>
<protein>
    <submittedName>
        <fullName evidence="4">Thioredoxin family protein</fullName>
    </submittedName>
</protein>
<dbReference type="SUPFAM" id="SSF52833">
    <property type="entry name" value="Thioredoxin-like"/>
    <property type="match status" value="1"/>
</dbReference>